<accession>N1QQU1</accession>
<dbReference type="ExpressionAtlas" id="N1QQU1">
    <property type="expression patterns" value="baseline"/>
</dbReference>
<dbReference type="AlphaFoldDB" id="N1QQU1"/>
<evidence type="ECO:0000313" key="1">
    <source>
        <dbReference type="EnsemblPlants" id="EMT00600"/>
    </source>
</evidence>
<name>N1QQU1_AEGTA</name>
<proteinExistence type="predicted"/>
<sequence>MAQTAIIAEGVRASSSSSREDLAEWKKSLQALEALGMDVTFLRERVDGLLGLLAADEVGKMRAWESKMATLQDAMRVMNEEVEERESSAQAMQQLASAPW</sequence>
<protein>
    <submittedName>
        <fullName evidence="1">Uncharacterized protein</fullName>
    </submittedName>
</protein>
<reference evidence="1" key="1">
    <citation type="submission" date="2015-06" db="UniProtKB">
        <authorList>
            <consortium name="EnsemblPlants"/>
        </authorList>
    </citation>
    <scope>IDENTIFICATION</scope>
</reference>
<dbReference type="EnsemblPlants" id="EMT00600">
    <property type="protein sequence ID" value="EMT00600"/>
    <property type="gene ID" value="F775_23655"/>
</dbReference>
<organism evidence="1">
    <name type="scientific">Aegilops tauschii</name>
    <name type="common">Tausch's goatgrass</name>
    <name type="synonym">Aegilops squarrosa</name>
    <dbReference type="NCBI Taxonomy" id="37682"/>
    <lineage>
        <taxon>Eukaryota</taxon>
        <taxon>Viridiplantae</taxon>
        <taxon>Streptophyta</taxon>
        <taxon>Embryophyta</taxon>
        <taxon>Tracheophyta</taxon>
        <taxon>Spermatophyta</taxon>
        <taxon>Magnoliopsida</taxon>
        <taxon>Liliopsida</taxon>
        <taxon>Poales</taxon>
        <taxon>Poaceae</taxon>
        <taxon>BOP clade</taxon>
        <taxon>Pooideae</taxon>
        <taxon>Triticodae</taxon>
        <taxon>Triticeae</taxon>
        <taxon>Triticinae</taxon>
        <taxon>Aegilops</taxon>
    </lineage>
</organism>